<dbReference type="EMBL" id="QVLV01000015">
    <property type="protein sequence ID" value="RGE57565.1"/>
    <property type="molecule type" value="Genomic_DNA"/>
</dbReference>
<comment type="caution">
    <text evidence="1">The sequence shown here is derived from an EMBL/GenBank/DDBJ whole genome shotgun (WGS) entry which is preliminary data.</text>
</comment>
<proteinExistence type="predicted"/>
<protein>
    <submittedName>
        <fullName evidence="1">Uncharacterized protein</fullName>
    </submittedName>
</protein>
<sequence>MNKLRFSDNTEMEVFGVSCAGNILKIKVPGTGLDTLVSTFKDQAKLSPLRYFEDNALLRGYAGYTKFGSMEYTPNVLQEIDYAVEDVTTESGFREVHADIVTVVLEKVPAVSLVAAKTEKNTADIDYLAMETGVEL</sequence>
<dbReference type="RefSeq" id="WP_117545211.1">
    <property type="nucleotide sequence ID" value="NZ_QVLV01000015.1"/>
</dbReference>
<gene>
    <name evidence="1" type="ORF">DXC51_19605</name>
</gene>
<reference evidence="1" key="1">
    <citation type="submission" date="2018-08" db="EMBL/GenBank/DDBJ databases">
        <title>A genome reference for cultivated species of the human gut microbiota.</title>
        <authorList>
            <person name="Zou Y."/>
            <person name="Xue W."/>
            <person name="Luo G."/>
        </authorList>
    </citation>
    <scope>NUCLEOTIDE SEQUENCE [LARGE SCALE GENOMIC DNA]</scope>
    <source>
        <strain evidence="1">TF05-5AC</strain>
    </source>
</reference>
<dbReference type="Proteomes" id="UP000260812">
    <property type="component" value="Unassembled WGS sequence"/>
</dbReference>
<accession>A0A3E3I0G4</accession>
<keyword evidence="2" id="KW-1185">Reference proteome</keyword>
<name>A0A3E3I0G4_9FIRM</name>
<organism evidence="1 2">
    <name type="scientific">Eisenbergiella massiliensis</name>
    <dbReference type="NCBI Taxonomy" id="1720294"/>
    <lineage>
        <taxon>Bacteria</taxon>
        <taxon>Bacillati</taxon>
        <taxon>Bacillota</taxon>
        <taxon>Clostridia</taxon>
        <taxon>Lachnospirales</taxon>
        <taxon>Lachnospiraceae</taxon>
        <taxon>Eisenbergiella</taxon>
    </lineage>
</organism>
<dbReference type="AlphaFoldDB" id="A0A3E3I0G4"/>
<evidence type="ECO:0000313" key="1">
    <source>
        <dbReference type="EMBL" id="RGE57565.1"/>
    </source>
</evidence>
<dbReference type="GeneID" id="97989015"/>
<evidence type="ECO:0000313" key="2">
    <source>
        <dbReference type="Proteomes" id="UP000260812"/>
    </source>
</evidence>